<sequence>MVEQPKSGFLEDRAGIGGKELAYRTKREKVLGVGLDSRNLFGGNMEKVVQSKGKNVVIINKYGKPHLPIISNAKLIFEKDRAVIDQRALESEDSSSSSLDDEDRVFEDPFVDWGDSSTGQANKGRASKDLEVGSLDIDRGLVQRSRPDGGDFSSNEAVVGMVVKGGHMLKGSSIKKHKIKTRRDVISNYLENGYADRIFKGQNSKTDRWNLENEVANVLEKGIELGHINTFAVGSGRREENGNQGES</sequence>
<organism evidence="1 2">
    <name type="scientific">Acer saccharum</name>
    <name type="common">Sugar maple</name>
    <dbReference type="NCBI Taxonomy" id="4024"/>
    <lineage>
        <taxon>Eukaryota</taxon>
        <taxon>Viridiplantae</taxon>
        <taxon>Streptophyta</taxon>
        <taxon>Embryophyta</taxon>
        <taxon>Tracheophyta</taxon>
        <taxon>Spermatophyta</taxon>
        <taxon>Magnoliopsida</taxon>
        <taxon>eudicotyledons</taxon>
        <taxon>Gunneridae</taxon>
        <taxon>Pentapetalae</taxon>
        <taxon>rosids</taxon>
        <taxon>malvids</taxon>
        <taxon>Sapindales</taxon>
        <taxon>Sapindaceae</taxon>
        <taxon>Hippocastanoideae</taxon>
        <taxon>Acereae</taxon>
        <taxon>Acer</taxon>
    </lineage>
</organism>
<gene>
    <name evidence="1" type="ORF">LWI29_000460</name>
</gene>
<accession>A0AA39S9K0</accession>
<dbReference type="EMBL" id="JAUESC010000381">
    <property type="protein sequence ID" value="KAK0588396.1"/>
    <property type="molecule type" value="Genomic_DNA"/>
</dbReference>
<protein>
    <submittedName>
        <fullName evidence="1">Uncharacterized protein</fullName>
    </submittedName>
</protein>
<reference evidence="1" key="2">
    <citation type="submission" date="2023-06" db="EMBL/GenBank/DDBJ databases">
        <authorList>
            <person name="Swenson N.G."/>
            <person name="Wegrzyn J.L."/>
            <person name="Mcevoy S.L."/>
        </authorList>
    </citation>
    <scope>NUCLEOTIDE SEQUENCE</scope>
    <source>
        <strain evidence="1">NS2018</strain>
        <tissue evidence="1">Leaf</tissue>
    </source>
</reference>
<reference evidence="1" key="1">
    <citation type="journal article" date="2022" name="Plant J.">
        <title>Strategies of tolerance reflected in two North American maple genomes.</title>
        <authorList>
            <person name="McEvoy S.L."/>
            <person name="Sezen U.U."/>
            <person name="Trouern-Trend A."/>
            <person name="McMahon S.M."/>
            <person name="Schaberg P.G."/>
            <person name="Yang J."/>
            <person name="Wegrzyn J.L."/>
            <person name="Swenson N.G."/>
        </authorList>
    </citation>
    <scope>NUCLEOTIDE SEQUENCE</scope>
    <source>
        <strain evidence="1">NS2018</strain>
    </source>
</reference>
<dbReference type="Proteomes" id="UP001168877">
    <property type="component" value="Unassembled WGS sequence"/>
</dbReference>
<evidence type="ECO:0000313" key="2">
    <source>
        <dbReference type="Proteomes" id="UP001168877"/>
    </source>
</evidence>
<evidence type="ECO:0000313" key="1">
    <source>
        <dbReference type="EMBL" id="KAK0588396.1"/>
    </source>
</evidence>
<comment type="caution">
    <text evidence="1">The sequence shown here is derived from an EMBL/GenBank/DDBJ whole genome shotgun (WGS) entry which is preliminary data.</text>
</comment>
<dbReference type="AlphaFoldDB" id="A0AA39S9K0"/>
<keyword evidence="2" id="KW-1185">Reference proteome</keyword>
<proteinExistence type="predicted"/>
<name>A0AA39S9K0_ACESA</name>